<feature type="domain" description="Xylose isomerase-like TIM barrel" evidence="2">
    <location>
        <begin position="63"/>
        <end position="285"/>
    </location>
</feature>
<gene>
    <name evidence="3" type="ORF">LG943_26410</name>
</gene>
<dbReference type="InterPro" id="IPR013022">
    <property type="entry name" value="Xyl_isomerase-like_TIM-brl"/>
</dbReference>
<comment type="caution">
    <text evidence="3">The sequence shown here is derived from an EMBL/GenBank/DDBJ whole genome shotgun (WGS) entry which is preliminary data.</text>
</comment>
<dbReference type="SUPFAM" id="SSF51658">
    <property type="entry name" value="Xylose isomerase-like"/>
    <property type="match status" value="1"/>
</dbReference>
<keyword evidence="4" id="KW-1185">Reference proteome</keyword>
<dbReference type="InterPro" id="IPR050312">
    <property type="entry name" value="IolE/XylAMocC-like"/>
</dbReference>
<evidence type="ECO:0000313" key="3">
    <source>
        <dbReference type="EMBL" id="MDA0567828.1"/>
    </source>
</evidence>
<name>A0A9X3NT27_9ACTN</name>
<accession>A0A9X3NT27</accession>
<reference evidence="3" key="1">
    <citation type="submission" date="2021-10" db="EMBL/GenBank/DDBJ databases">
        <title>Streptomonospora sp. nov., isolated from mangrove soil.</title>
        <authorList>
            <person name="Chen X."/>
            <person name="Ge X."/>
            <person name="Liu W."/>
        </authorList>
    </citation>
    <scope>NUCLEOTIDE SEQUENCE</scope>
    <source>
        <strain evidence="3">S1-112</strain>
    </source>
</reference>
<dbReference type="AlphaFoldDB" id="A0A9X3NT27"/>
<feature type="region of interest" description="Disordered" evidence="1">
    <location>
        <begin position="1"/>
        <end position="36"/>
    </location>
</feature>
<feature type="compositionally biased region" description="Pro residues" evidence="1">
    <location>
        <begin position="23"/>
        <end position="35"/>
    </location>
</feature>
<organism evidence="3 4">
    <name type="scientific">Streptomonospora mangrovi</name>
    <dbReference type="NCBI Taxonomy" id="2883123"/>
    <lineage>
        <taxon>Bacteria</taxon>
        <taxon>Bacillati</taxon>
        <taxon>Actinomycetota</taxon>
        <taxon>Actinomycetes</taxon>
        <taxon>Streptosporangiales</taxon>
        <taxon>Nocardiopsidaceae</taxon>
        <taxon>Streptomonospora</taxon>
    </lineage>
</organism>
<dbReference type="Gene3D" id="3.20.20.150">
    <property type="entry name" value="Divalent-metal-dependent TIM barrel enzymes"/>
    <property type="match status" value="1"/>
</dbReference>
<sequence>MVESAAPAAPAPPAAAPAVRPAAAPPASPAHPAPAPAAAARTESIAYAGIGDEAAPGLAAQIAAVDTLGWRHLELRTVDGTAVADLDPTAFARLADELTARGVVVCCVDSRIGNWARPVTADFAPDLRELAILADRCAVLGTDRIRVMSYPNDGLSEREWRRRALDRVRRLCDLAEPRGLRLLVENCAGWAADSAERVLDLLDSADSPALGLLFDTGNGVAHGYHAPDLLADIAARVAHVHVKDARPGPDGAVYTVPGEGEAGVADCLRLLLAAGYQGVWSIEPHLALRPHEPGTALSGDPAAFTAAGEALRRLVDRVVAPAAPGWSSGALGLVRRVAR</sequence>
<evidence type="ECO:0000256" key="1">
    <source>
        <dbReference type="SAM" id="MobiDB-lite"/>
    </source>
</evidence>
<dbReference type="Proteomes" id="UP001140076">
    <property type="component" value="Unassembled WGS sequence"/>
</dbReference>
<dbReference type="RefSeq" id="WP_270075064.1">
    <property type="nucleotide sequence ID" value="NZ_JAJAQC010000081.1"/>
</dbReference>
<dbReference type="Pfam" id="PF01261">
    <property type="entry name" value="AP_endonuc_2"/>
    <property type="match status" value="1"/>
</dbReference>
<dbReference type="InterPro" id="IPR036237">
    <property type="entry name" value="Xyl_isomerase-like_sf"/>
</dbReference>
<evidence type="ECO:0000259" key="2">
    <source>
        <dbReference type="Pfam" id="PF01261"/>
    </source>
</evidence>
<dbReference type="PANTHER" id="PTHR12110:SF53">
    <property type="entry name" value="BLR5974 PROTEIN"/>
    <property type="match status" value="1"/>
</dbReference>
<dbReference type="GO" id="GO:0016853">
    <property type="term" value="F:isomerase activity"/>
    <property type="evidence" value="ECO:0007669"/>
    <property type="project" value="UniProtKB-KW"/>
</dbReference>
<dbReference type="EMBL" id="JAJAQC010000081">
    <property type="protein sequence ID" value="MDA0567828.1"/>
    <property type="molecule type" value="Genomic_DNA"/>
</dbReference>
<proteinExistence type="predicted"/>
<keyword evidence="3" id="KW-0413">Isomerase</keyword>
<dbReference type="PANTHER" id="PTHR12110">
    <property type="entry name" value="HYDROXYPYRUVATE ISOMERASE"/>
    <property type="match status" value="1"/>
</dbReference>
<evidence type="ECO:0000313" key="4">
    <source>
        <dbReference type="Proteomes" id="UP001140076"/>
    </source>
</evidence>
<protein>
    <submittedName>
        <fullName evidence="3">Sugar phosphate isomerase/epimerase</fullName>
    </submittedName>
</protein>